<comment type="caution">
    <text evidence="2">The sequence shown here is derived from an EMBL/GenBank/DDBJ whole genome shotgun (WGS) entry which is preliminary data.</text>
</comment>
<dbReference type="Proteomes" id="UP000622547">
    <property type="component" value="Unassembled WGS sequence"/>
</dbReference>
<protein>
    <submittedName>
        <fullName evidence="2">Uncharacterized protein</fullName>
    </submittedName>
</protein>
<sequence>MIRAHKRRLRALLEAELRAAGHPDPVTAGVQLVLLIDGTAFTTASRPERTAGRRSPRAGQTRDLPDGPGALALRQGPGTTAPNATALRQKPSAR</sequence>
<evidence type="ECO:0000313" key="2">
    <source>
        <dbReference type="EMBL" id="GII43081.1"/>
    </source>
</evidence>
<evidence type="ECO:0000313" key="3">
    <source>
        <dbReference type="Proteomes" id="UP000622547"/>
    </source>
</evidence>
<dbReference type="EMBL" id="BOOP01000051">
    <property type="protein sequence ID" value="GII43081.1"/>
    <property type="molecule type" value="Genomic_DNA"/>
</dbReference>
<gene>
    <name evidence="2" type="ORF">Pph01_80840</name>
</gene>
<dbReference type="Gene3D" id="1.10.357.10">
    <property type="entry name" value="Tetracycline Repressor, domain 2"/>
    <property type="match status" value="1"/>
</dbReference>
<feature type="region of interest" description="Disordered" evidence="1">
    <location>
        <begin position="41"/>
        <end position="94"/>
    </location>
</feature>
<keyword evidence="3" id="KW-1185">Reference proteome</keyword>
<evidence type="ECO:0000256" key="1">
    <source>
        <dbReference type="SAM" id="MobiDB-lite"/>
    </source>
</evidence>
<proteinExistence type="predicted"/>
<dbReference type="AlphaFoldDB" id="A0A8J3UGX0"/>
<name>A0A8J3UGX0_9ACTN</name>
<accession>A0A8J3UGX0</accession>
<organism evidence="2 3">
    <name type="scientific">Planotetraspora phitsanulokensis</name>
    <dbReference type="NCBI Taxonomy" id="575192"/>
    <lineage>
        <taxon>Bacteria</taxon>
        <taxon>Bacillati</taxon>
        <taxon>Actinomycetota</taxon>
        <taxon>Actinomycetes</taxon>
        <taxon>Streptosporangiales</taxon>
        <taxon>Streptosporangiaceae</taxon>
        <taxon>Planotetraspora</taxon>
    </lineage>
</organism>
<reference evidence="2 3" key="1">
    <citation type="submission" date="2021-01" db="EMBL/GenBank/DDBJ databases">
        <title>Whole genome shotgun sequence of Planotetraspora phitsanulokensis NBRC 104273.</title>
        <authorList>
            <person name="Komaki H."/>
            <person name="Tamura T."/>
        </authorList>
    </citation>
    <scope>NUCLEOTIDE SEQUENCE [LARGE SCALE GENOMIC DNA]</scope>
    <source>
        <strain evidence="2 3">NBRC 104273</strain>
    </source>
</reference>